<feature type="non-terminal residue" evidence="1">
    <location>
        <position position="1"/>
    </location>
</feature>
<keyword evidence="2" id="KW-1185">Reference proteome</keyword>
<name>A0A8X6XB16_9ARAC</name>
<proteinExistence type="predicted"/>
<dbReference type="OrthoDB" id="6434558at2759"/>
<sequence length="94" mass="10755">IELDLNTQAEEYTMSSVPVMIQIKIHDRRALVNPFSDGFSLEGGMQYTAYVSMQTQELLPAPYDTDCVDYLEMWKENNGTGVLNHLVSIYYELV</sequence>
<evidence type="ECO:0000313" key="2">
    <source>
        <dbReference type="Proteomes" id="UP000886998"/>
    </source>
</evidence>
<reference evidence="1" key="1">
    <citation type="submission" date="2020-08" db="EMBL/GenBank/DDBJ databases">
        <title>Multicomponent nature underlies the extraordinary mechanical properties of spider dragline silk.</title>
        <authorList>
            <person name="Kono N."/>
            <person name="Nakamura H."/>
            <person name="Mori M."/>
            <person name="Yoshida Y."/>
            <person name="Ohtoshi R."/>
            <person name="Malay A.D."/>
            <person name="Moran D.A.P."/>
            <person name="Tomita M."/>
            <person name="Numata K."/>
            <person name="Arakawa K."/>
        </authorList>
    </citation>
    <scope>NUCLEOTIDE SEQUENCE</scope>
</reference>
<dbReference type="Proteomes" id="UP000886998">
    <property type="component" value="Unassembled WGS sequence"/>
</dbReference>
<protein>
    <submittedName>
        <fullName evidence="1">Uncharacterized protein</fullName>
    </submittedName>
</protein>
<accession>A0A8X6XB16</accession>
<dbReference type="EMBL" id="BMAV01007208">
    <property type="protein sequence ID" value="GFY49914.1"/>
    <property type="molecule type" value="Genomic_DNA"/>
</dbReference>
<gene>
    <name evidence="1" type="primary">AVEN_33695_1</name>
    <name evidence="1" type="ORF">TNIN_406291</name>
</gene>
<dbReference type="AlphaFoldDB" id="A0A8X6XB16"/>
<evidence type="ECO:0000313" key="1">
    <source>
        <dbReference type="EMBL" id="GFY49914.1"/>
    </source>
</evidence>
<comment type="caution">
    <text evidence="1">The sequence shown here is derived from an EMBL/GenBank/DDBJ whole genome shotgun (WGS) entry which is preliminary data.</text>
</comment>
<organism evidence="1 2">
    <name type="scientific">Trichonephila inaurata madagascariensis</name>
    <dbReference type="NCBI Taxonomy" id="2747483"/>
    <lineage>
        <taxon>Eukaryota</taxon>
        <taxon>Metazoa</taxon>
        <taxon>Ecdysozoa</taxon>
        <taxon>Arthropoda</taxon>
        <taxon>Chelicerata</taxon>
        <taxon>Arachnida</taxon>
        <taxon>Araneae</taxon>
        <taxon>Araneomorphae</taxon>
        <taxon>Entelegynae</taxon>
        <taxon>Araneoidea</taxon>
        <taxon>Nephilidae</taxon>
        <taxon>Trichonephila</taxon>
        <taxon>Trichonephila inaurata</taxon>
    </lineage>
</organism>